<keyword evidence="3" id="KW-1003">Cell membrane</keyword>
<feature type="domain" description="CBS" evidence="12">
    <location>
        <begin position="222"/>
        <end position="281"/>
    </location>
</feature>
<evidence type="ECO:0000259" key="12">
    <source>
        <dbReference type="PROSITE" id="PS51371"/>
    </source>
</evidence>
<gene>
    <name evidence="14" type="ORF">CLV35_3593</name>
</gene>
<evidence type="ECO:0000256" key="6">
    <source>
        <dbReference type="ARBA" id="ARBA00022989"/>
    </source>
</evidence>
<dbReference type="PROSITE" id="PS51846">
    <property type="entry name" value="CNNM"/>
    <property type="match status" value="1"/>
</dbReference>
<dbReference type="InterPro" id="IPR016169">
    <property type="entry name" value="FAD-bd_PCMH_sub2"/>
</dbReference>
<comment type="subcellular location">
    <subcellularLocation>
        <location evidence="1">Cell membrane</location>
        <topology evidence="1">Multi-pass membrane protein</topology>
    </subcellularLocation>
</comment>
<dbReference type="Proteomes" id="UP000281955">
    <property type="component" value="Unassembled WGS sequence"/>
</dbReference>
<evidence type="ECO:0000256" key="9">
    <source>
        <dbReference type="PROSITE-ProRule" id="PRU00703"/>
    </source>
</evidence>
<evidence type="ECO:0000313" key="14">
    <source>
        <dbReference type="EMBL" id="RKS68466.1"/>
    </source>
</evidence>
<keyword evidence="6 10" id="KW-1133">Transmembrane helix</keyword>
<dbReference type="PANTHER" id="PTHR43099:SF6">
    <property type="entry name" value="UPF0053 PROTEIN RV1842C"/>
    <property type="match status" value="1"/>
</dbReference>
<dbReference type="InterPro" id="IPR000644">
    <property type="entry name" value="CBS_dom"/>
</dbReference>
<comment type="similarity">
    <text evidence="2">Belongs to the UPF0053 family.</text>
</comment>
<evidence type="ECO:0000256" key="2">
    <source>
        <dbReference type="ARBA" id="ARBA00006337"/>
    </source>
</evidence>
<protein>
    <submittedName>
        <fullName evidence="14">CBS domain containing-hemolysin-like protein</fullName>
    </submittedName>
</protein>
<dbReference type="InterPro" id="IPR046342">
    <property type="entry name" value="CBS_dom_sf"/>
</dbReference>
<dbReference type="Pfam" id="PF00571">
    <property type="entry name" value="CBS"/>
    <property type="match status" value="2"/>
</dbReference>
<dbReference type="AlphaFoldDB" id="A0A420XKB7"/>
<evidence type="ECO:0000259" key="13">
    <source>
        <dbReference type="PROSITE" id="PS51846"/>
    </source>
</evidence>
<dbReference type="Pfam" id="PF01595">
    <property type="entry name" value="CNNM"/>
    <property type="match status" value="1"/>
</dbReference>
<dbReference type="Gene3D" id="3.30.465.10">
    <property type="match status" value="1"/>
</dbReference>
<feature type="domain" description="CNNM transmembrane" evidence="13">
    <location>
        <begin position="1"/>
        <end position="203"/>
    </location>
</feature>
<dbReference type="InterPro" id="IPR044751">
    <property type="entry name" value="Ion_transp-like_CBS"/>
</dbReference>
<dbReference type="SUPFAM" id="SSF54631">
    <property type="entry name" value="CBS-domain pair"/>
    <property type="match status" value="1"/>
</dbReference>
<dbReference type="InterPro" id="IPR051676">
    <property type="entry name" value="UPF0053_domain"/>
</dbReference>
<evidence type="ECO:0000256" key="8">
    <source>
        <dbReference type="ARBA" id="ARBA00023136"/>
    </source>
</evidence>
<evidence type="ECO:0000256" key="7">
    <source>
        <dbReference type="ARBA" id="ARBA00023122"/>
    </source>
</evidence>
<feature type="domain" description="CBS" evidence="12">
    <location>
        <begin position="287"/>
        <end position="347"/>
    </location>
</feature>
<keyword evidence="7 9" id="KW-0129">CBS domain</keyword>
<evidence type="ECO:0000313" key="15">
    <source>
        <dbReference type="Proteomes" id="UP000281955"/>
    </source>
</evidence>
<dbReference type="SMART" id="SM01091">
    <property type="entry name" value="CorC_HlyC"/>
    <property type="match status" value="1"/>
</dbReference>
<dbReference type="SUPFAM" id="SSF56176">
    <property type="entry name" value="FAD-binding/transporter-associated domain-like"/>
    <property type="match status" value="1"/>
</dbReference>
<dbReference type="Pfam" id="PF03471">
    <property type="entry name" value="CorC_HlyC"/>
    <property type="match status" value="1"/>
</dbReference>
<reference evidence="14 15" key="1">
    <citation type="submission" date="2018-10" db="EMBL/GenBank/DDBJ databases">
        <title>Genomic Encyclopedia of Archaeal and Bacterial Type Strains, Phase II (KMG-II): from individual species to whole genera.</title>
        <authorList>
            <person name="Goeker M."/>
        </authorList>
    </citation>
    <scope>NUCLEOTIDE SEQUENCE [LARGE SCALE GENOMIC DNA]</scope>
    <source>
        <strain evidence="14 15">RP-AC37</strain>
    </source>
</reference>
<dbReference type="GO" id="GO:0005886">
    <property type="term" value="C:plasma membrane"/>
    <property type="evidence" value="ECO:0007669"/>
    <property type="project" value="UniProtKB-SubCell"/>
</dbReference>
<keyword evidence="8 10" id="KW-0472">Membrane</keyword>
<dbReference type="InterPro" id="IPR036318">
    <property type="entry name" value="FAD-bd_PCMH-like_sf"/>
</dbReference>
<feature type="transmembrane region" description="Helical" evidence="11">
    <location>
        <begin position="104"/>
        <end position="124"/>
    </location>
</feature>
<accession>A0A420XKB7</accession>
<dbReference type="EMBL" id="RBWV01000016">
    <property type="protein sequence ID" value="RKS68466.1"/>
    <property type="molecule type" value="Genomic_DNA"/>
</dbReference>
<evidence type="ECO:0000256" key="5">
    <source>
        <dbReference type="ARBA" id="ARBA00022737"/>
    </source>
</evidence>
<dbReference type="FunCoup" id="A0A420XKB7">
    <property type="interactions" value="5"/>
</dbReference>
<keyword evidence="5" id="KW-0677">Repeat</keyword>
<comment type="caution">
    <text evidence="14">The sequence shown here is derived from an EMBL/GenBank/DDBJ whole genome shotgun (WGS) entry which is preliminary data.</text>
</comment>
<dbReference type="CDD" id="cd04590">
    <property type="entry name" value="CBS_pair_CorC_HlyC_assoc"/>
    <property type="match status" value="1"/>
</dbReference>
<dbReference type="RefSeq" id="WP_231122005.1">
    <property type="nucleotide sequence ID" value="NZ_RBWV01000016.1"/>
</dbReference>
<dbReference type="InterPro" id="IPR005170">
    <property type="entry name" value="Transptr-assoc_dom"/>
</dbReference>
<dbReference type="Gene3D" id="3.10.580.10">
    <property type="entry name" value="CBS-domain"/>
    <property type="match status" value="1"/>
</dbReference>
<dbReference type="PANTHER" id="PTHR43099">
    <property type="entry name" value="UPF0053 PROTEIN YRKA"/>
    <property type="match status" value="1"/>
</dbReference>
<sequence length="449" mass="47453">MLTALLLLLLALALVAACGLYVAAEFSLLTVDRTSVERAAEQGDRGAAGVLHALTTLSTQLSGAQVGITVTNLLIGYLAEPSIARLVRGPLTDAGASDGAADTVGVVLAILLVTVLTMVFGELVPKNLAISRPLATAKAVQRFSRASTRLTSVLVRLLNGTANALLHRVGVEAQEELASARSAQELVSLVRRSAEQGTLEPGTADLLQQSLVFGERMARDVMTARVQVHTVTTGATAADVVTLTQATGHSRFPVVAGVADDVVGMVHLRQALQVPYDSRPRVRVRDLMVAPVLVPETLELDPLLDQLRAGGMQAAVVIDEFGGVAGLVTLEDLIEELVGDVVDEHDEDDAQARRLPDGSWSLSGLLRPDEASRHVGVELPEDDDYETLGGLITVQLGRVPQLGDEATLVLPGGPEEPETRVALRVTAMDLRRVDRISLQVLSAPPAEEP</sequence>
<dbReference type="SMART" id="SM00116">
    <property type="entry name" value="CBS"/>
    <property type="match status" value="2"/>
</dbReference>
<dbReference type="InParanoid" id="A0A420XKB7"/>
<keyword evidence="4 10" id="KW-0812">Transmembrane</keyword>
<evidence type="ECO:0000256" key="10">
    <source>
        <dbReference type="PROSITE-ProRule" id="PRU01193"/>
    </source>
</evidence>
<keyword evidence="15" id="KW-1185">Reference proteome</keyword>
<evidence type="ECO:0000256" key="4">
    <source>
        <dbReference type="ARBA" id="ARBA00022692"/>
    </source>
</evidence>
<evidence type="ECO:0000256" key="3">
    <source>
        <dbReference type="ARBA" id="ARBA00022475"/>
    </source>
</evidence>
<dbReference type="PROSITE" id="PS51371">
    <property type="entry name" value="CBS"/>
    <property type="match status" value="2"/>
</dbReference>
<evidence type="ECO:0000256" key="1">
    <source>
        <dbReference type="ARBA" id="ARBA00004651"/>
    </source>
</evidence>
<organism evidence="14 15">
    <name type="scientific">Motilibacter peucedani</name>
    <dbReference type="NCBI Taxonomy" id="598650"/>
    <lineage>
        <taxon>Bacteria</taxon>
        <taxon>Bacillati</taxon>
        <taxon>Actinomycetota</taxon>
        <taxon>Actinomycetes</taxon>
        <taxon>Motilibacterales</taxon>
        <taxon>Motilibacteraceae</taxon>
        <taxon>Motilibacter</taxon>
    </lineage>
</organism>
<dbReference type="InterPro" id="IPR002550">
    <property type="entry name" value="CNNM"/>
</dbReference>
<name>A0A420XKB7_9ACTN</name>
<dbReference type="GO" id="GO:0050660">
    <property type="term" value="F:flavin adenine dinucleotide binding"/>
    <property type="evidence" value="ECO:0007669"/>
    <property type="project" value="InterPro"/>
</dbReference>
<evidence type="ECO:0000256" key="11">
    <source>
        <dbReference type="SAM" id="Phobius"/>
    </source>
</evidence>
<proteinExistence type="inferred from homology"/>